<dbReference type="InterPro" id="IPR003442">
    <property type="entry name" value="T6A_TsaE"/>
</dbReference>
<dbReference type="EMBL" id="CP000774">
    <property type="protein sequence ID" value="ABS61757.1"/>
    <property type="molecule type" value="Genomic_DNA"/>
</dbReference>
<sequence length="164" mass="17915">MSEKTKAIHEFDLPDAAATARLGEALAARLEAGGLILLRGDLGAGKTTLARALVQAHLASHGIAEEVPSPTFTLVQTYESPVLLIAHADLYRIEEPSELQELGLAEMLDEGVLLVEWPERAEEELRRLTPDRLDISLFLMPEGMHRARIEATGSWAARLEGLTI</sequence>
<gene>
    <name evidence="11" type="ordered locus">Plav_0134</name>
</gene>
<dbReference type="AlphaFoldDB" id="A7HPC4"/>
<keyword evidence="5" id="KW-0819">tRNA processing</keyword>
<keyword evidence="4" id="KW-0963">Cytoplasm</keyword>
<accession>A7HPC4</accession>
<dbReference type="GO" id="GO:0005524">
    <property type="term" value="F:ATP binding"/>
    <property type="evidence" value="ECO:0007669"/>
    <property type="project" value="UniProtKB-KW"/>
</dbReference>
<dbReference type="InterPro" id="IPR027417">
    <property type="entry name" value="P-loop_NTPase"/>
</dbReference>
<dbReference type="NCBIfam" id="TIGR00150">
    <property type="entry name" value="T6A_YjeE"/>
    <property type="match status" value="1"/>
</dbReference>
<dbReference type="HOGENOM" id="CLU_087829_4_0_5"/>
<dbReference type="GO" id="GO:0046872">
    <property type="term" value="F:metal ion binding"/>
    <property type="evidence" value="ECO:0007669"/>
    <property type="project" value="UniProtKB-KW"/>
</dbReference>
<protein>
    <recommendedName>
        <fullName evidence="3">tRNA threonylcarbamoyladenosine biosynthesis protein TsaE</fullName>
    </recommendedName>
    <alternativeName>
        <fullName evidence="10">t(6)A37 threonylcarbamoyladenosine biosynthesis protein TsaE</fullName>
    </alternativeName>
</protein>
<dbReference type="Gene3D" id="3.40.50.300">
    <property type="entry name" value="P-loop containing nucleotide triphosphate hydrolases"/>
    <property type="match status" value="1"/>
</dbReference>
<evidence type="ECO:0000256" key="2">
    <source>
        <dbReference type="ARBA" id="ARBA00007599"/>
    </source>
</evidence>
<dbReference type="Pfam" id="PF02367">
    <property type="entry name" value="TsaE"/>
    <property type="match status" value="1"/>
</dbReference>
<evidence type="ECO:0000256" key="8">
    <source>
        <dbReference type="ARBA" id="ARBA00022840"/>
    </source>
</evidence>
<reference evidence="11 12" key="1">
    <citation type="journal article" date="2011" name="Stand. Genomic Sci.">
        <title>Complete genome sequence of Parvibaculum lavamentivorans type strain (DS-1(T)).</title>
        <authorList>
            <person name="Schleheck D."/>
            <person name="Weiss M."/>
            <person name="Pitluck S."/>
            <person name="Bruce D."/>
            <person name="Land M.L."/>
            <person name="Han S."/>
            <person name="Saunders E."/>
            <person name="Tapia R."/>
            <person name="Detter C."/>
            <person name="Brettin T."/>
            <person name="Han J."/>
            <person name="Woyke T."/>
            <person name="Goodwin L."/>
            <person name="Pennacchio L."/>
            <person name="Nolan M."/>
            <person name="Cook A.M."/>
            <person name="Kjelleberg S."/>
            <person name="Thomas T."/>
        </authorList>
    </citation>
    <scope>NUCLEOTIDE SEQUENCE [LARGE SCALE GENOMIC DNA]</scope>
    <source>
        <strain evidence="12">DS-1 / DSM 13023 / NCIMB 13966</strain>
    </source>
</reference>
<keyword evidence="9" id="KW-0460">Magnesium</keyword>
<evidence type="ECO:0000256" key="6">
    <source>
        <dbReference type="ARBA" id="ARBA00022723"/>
    </source>
</evidence>
<dbReference type="KEGG" id="pla:Plav_0134"/>
<comment type="subcellular location">
    <subcellularLocation>
        <location evidence="1">Cytoplasm</location>
    </subcellularLocation>
</comment>
<evidence type="ECO:0000256" key="7">
    <source>
        <dbReference type="ARBA" id="ARBA00022741"/>
    </source>
</evidence>
<dbReference type="eggNOG" id="COG0802">
    <property type="taxonomic scope" value="Bacteria"/>
</dbReference>
<keyword evidence="6" id="KW-0479">Metal-binding</keyword>
<dbReference type="GO" id="GO:0002949">
    <property type="term" value="P:tRNA threonylcarbamoyladenosine modification"/>
    <property type="evidence" value="ECO:0007669"/>
    <property type="project" value="InterPro"/>
</dbReference>
<evidence type="ECO:0000256" key="9">
    <source>
        <dbReference type="ARBA" id="ARBA00022842"/>
    </source>
</evidence>
<comment type="similarity">
    <text evidence="2">Belongs to the TsaE family.</text>
</comment>
<dbReference type="OrthoDB" id="9809275at2"/>
<dbReference type="STRING" id="402881.Plav_0134"/>
<evidence type="ECO:0000313" key="12">
    <source>
        <dbReference type="Proteomes" id="UP000006377"/>
    </source>
</evidence>
<organism evidence="11 12">
    <name type="scientific">Parvibaculum lavamentivorans (strain DS-1 / DSM 13023 / NCIMB 13966)</name>
    <dbReference type="NCBI Taxonomy" id="402881"/>
    <lineage>
        <taxon>Bacteria</taxon>
        <taxon>Pseudomonadati</taxon>
        <taxon>Pseudomonadota</taxon>
        <taxon>Alphaproteobacteria</taxon>
        <taxon>Hyphomicrobiales</taxon>
        <taxon>Parvibaculaceae</taxon>
        <taxon>Parvibaculum</taxon>
    </lineage>
</organism>
<dbReference type="GO" id="GO:0005737">
    <property type="term" value="C:cytoplasm"/>
    <property type="evidence" value="ECO:0007669"/>
    <property type="project" value="UniProtKB-SubCell"/>
</dbReference>
<evidence type="ECO:0000256" key="5">
    <source>
        <dbReference type="ARBA" id="ARBA00022694"/>
    </source>
</evidence>
<name>A7HPC4_PARL1</name>
<dbReference type="Proteomes" id="UP000006377">
    <property type="component" value="Chromosome"/>
</dbReference>
<dbReference type="RefSeq" id="WP_011995048.1">
    <property type="nucleotide sequence ID" value="NC_009719.1"/>
</dbReference>
<proteinExistence type="inferred from homology"/>
<dbReference type="SUPFAM" id="SSF52540">
    <property type="entry name" value="P-loop containing nucleoside triphosphate hydrolases"/>
    <property type="match status" value="1"/>
</dbReference>
<evidence type="ECO:0000256" key="4">
    <source>
        <dbReference type="ARBA" id="ARBA00022490"/>
    </source>
</evidence>
<keyword evidence="12" id="KW-1185">Reference proteome</keyword>
<keyword evidence="8" id="KW-0067">ATP-binding</keyword>
<keyword evidence="7" id="KW-0547">Nucleotide-binding</keyword>
<dbReference type="PANTHER" id="PTHR33540:SF2">
    <property type="entry name" value="TRNA THREONYLCARBAMOYLADENOSINE BIOSYNTHESIS PROTEIN TSAE"/>
    <property type="match status" value="1"/>
</dbReference>
<evidence type="ECO:0000256" key="3">
    <source>
        <dbReference type="ARBA" id="ARBA00019010"/>
    </source>
</evidence>
<dbReference type="PANTHER" id="PTHR33540">
    <property type="entry name" value="TRNA THREONYLCARBAMOYLADENOSINE BIOSYNTHESIS PROTEIN TSAE"/>
    <property type="match status" value="1"/>
</dbReference>
<evidence type="ECO:0000256" key="10">
    <source>
        <dbReference type="ARBA" id="ARBA00032441"/>
    </source>
</evidence>
<evidence type="ECO:0000256" key="1">
    <source>
        <dbReference type="ARBA" id="ARBA00004496"/>
    </source>
</evidence>
<evidence type="ECO:0000313" key="11">
    <source>
        <dbReference type="EMBL" id="ABS61757.1"/>
    </source>
</evidence>